<comment type="subcellular location">
    <subcellularLocation>
        <location evidence="2">Endoplasmic reticulum</location>
    </subcellularLocation>
    <subcellularLocation>
        <location evidence="3">Membrane</location>
    </subcellularLocation>
    <subcellularLocation>
        <location evidence="1">Mitochondrion</location>
    </subcellularLocation>
</comment>
<evidence type="ECO:0000256" key="1">
    <source>
        <dbReference type="ARBA" id="ARBA00004173"/>
    </source>
</evidence>
<dbReference type="InterPro" id="IPR052374">
    <property type="entry name" value="SERAC1"/>
</dbReference>
<dbReference type="Gene3D" id="3.40.50.300">
    <property type="entry name" value="P-loop containing nucleotide triphosphate hydrolases"/>
    <property type="match status" value="1"/>
</dbReference>
<accession>A0ABP0THY2</accession>
<evidence type="ECO:0000313" key="8">
    <source>
        <dbReference type="EMBL" id="CAK9197059.1"/>
    </source>
</evidence>
<keyword evidence="5" id="KW-0496">Mitochondrion</keyword>
<evidence type="ECO:0000256" key="4">
    <source>
        <dbReference type="ARBA" id="ARBA00022824"/>
    </source>
</evidence>
<evidence type="ECO:0000313" key="9">
    <source>
        <dbReference type="Proteomes" id="UP001497512"/>
    </source>
</evidence>
<feature type="domain" description="NB-ARC" evidence="7">
    <location>
        <begin position="345"/>
        <end position="483"/>
    </location>
</feature>
<dbReference type="InterPro" id="IPR029058">
    <property type="entry name" value="AB_hydrolase_fold"/>
</dbReference>
<evidence type="ECO:0000256" key="2">
    <source>
        <dbReference type="ARBA" id="ARBA00004240"/>
    </source>
</evidence>
<dbReference type="Pfam" id="PF00931">
    <property type="entry name" value="NB-ARC"/>
    <property type="match status" value="1"/>
</dbReference>
<dbReference type="Gene3D" id="1.10.8.430">
    <property type="entry name" value="Helical domain of apoptotic protease-activating factors"/>
    <property type="match status" value="1"/>
</dbReference>
<keyword evidence="4" id="KW-0256">Endoplasmic reticulum</keyword>
<dbReference type="SUPFAM" id="SSF53474">
    <property type="entry name" value="alpha/beta-Hydrolases"/>
    <property type="match status" value="1"/>
</dbReference>
<name>A0ABP0THY2_9BRYO</name>
<protein>
    <recommendedName>
        <fullName evidence="7">NB-ARC domain-containing protein</fullName>
    </recommendedName>
</protein>
<reference evidence="8" key="1">
    <citation type="submission" date="2024-02" db="EMBL/GenBank/DDBJ databases">
        <authorList>
            <consortium name="ELIXIR-Norway"/>
            <consortium name="Elixir Norway"/>
        </authorList>
    </citation>
    <scope>NUCLEOTIDE SEQUENCE</scope>
</reference>
<gene>
    <name evidence="8" type="ORF">CSSPTR1EN2_LOCUS3785</name>
</gene>
<dbReference type="Proteomes" id="UP001497512">
    <property type="component" value="Chromosome 11"/>
</dbReference>
<evidence type="ECO:0000256" key="3">
    <source>
        <dbReference type="ARBA" id="ARBA00004370"/>
    </source>
</evidence>
<dbReference type="PANTHER" id="PTHR48182:SF2">
    <property type="entry name" value="PROTEIN SERAC1"/>
    <property type="match status" value="1"/>
</dbReference>
<keyword evidence="6" id="KW-0472">Membrane</keyword>
<organism evidence="8 9">
    <name type="scientific">Sphagnum troendelagicum</name>
    <dbReference type="NCBI Taxonomy" id="128251"/>
    <lineage>
        <taxon>Eukaryota</taxon>
        <taxon>Viridiplantae</taxon>
        <taxon>Streptophyta</taxon>
        <taxon>Embryophyta</taxon>
        <taxon>Bryophyta</taxon>
        <taxon>Sphagnophytina</taxon>
        <taxon>Sphagnopsida</taxon>
        <taxon>Sphagnales</taxon>
        <taxon>Sphagnaceae</taxon>
        <taxon>Sphagnum</taxon>
    </lineage>
</organism>
<sequence>MRNKKKKKNWFSDFLGKSRGHLFPPSAPPTLFQDDQPVHQLWPPEDVVQSTNCDVVLFHGTQRPGEMQPWKTTWVTRNDPHDCWVQTWLPQDLSEVNVHVRVLALSYDSCAIRCGNQGNTDDVSEIANNILQILVSSNTWNVGQRCGFIMIGHCFGGLVIKSLMEEAYKRAHSTPRNGLERSVATSANKFLKNLKGVAFYAVPHTGSELESYYTQFSSTSSADGVKWAGFMKNLKAHDSRMEDLSNSFEKITSELSTNVFAFLESTTIKGGAFKLVEKPGARRSARDNYYTLEGCHHFDVCKPPSKQHPSYSKLLDFIKICVQEGQPISIRRPGWQFRFFVEPKEVIQKLLEGLKEEGLPYIILHGNFGCGKTAVVEYVLFQQHAKDLHDHFPGGIFRMEYGSDCNNILAAQKRLLRDLIPEDHKIIGFKYLSIEDVQPSIQKKLDSLHGPWLLFIDDVWNEKSIHQSPFPNDKFCKVVITSRFELDDLHAIRIKIDESSNTDIATRLLASKAANDPHQTRFPPGCEGIAKRLLEKCSGCLLAVKILGSVLSKVPKTPQEWEKVETEFKHYGDRNCFIPCDYKSNGLYAAITMSLYYGQEKPYCVGMENVLRAISLFSWDVPAIVVEVIWQCLQPPGLVDCFNMVVRDLITKGLVEETSSFVNGKLLTRDLELNHLVRQFVAMKLEPIDLPTILVDEGGVKGRKEILPFFLFLYGRNQVRLATIIHSAKIFPTQDQLRSRDLPSYILLLLCQAEMASPGFCEYWVTYSLAYLKHRANLYVTDVGILSLMAKHIPDSSVAPRTNMCKFLIRFLHLWFCKCLLERNVQSLSRIWRESRIWCGWMGILLRASVSLDGYPMGQILHTTIEQIHHTTPGLLELRETLRFV</sequence>
<dbReference type="InterPro" id="IPR002182">
    <property type="entry name" value="NB-ARC"/>
</dbReference>
<dbReference type="SUPFAM" id="SSF52540">
    <property type="entry name" value="P-loop containing nucleoside triphosphate hydrolases"/>
    <property type="match status" value="1"/>
</dbReference>
<keyword evidence="9" id="KW-1185">Reference proteome</keyword>
<dbReference type="PANTHER" id="PTHR48182">
    <property type="entry name" value="PROTEIN SERAC1"/>
    <property type="match status" value="1"/>
</dbReference>
<evidence type="ECO:0000256" key="5">
    <source>
        <dbReference type="ARBA" id="ARBA00023128"/>
    </source>
</evidence>
<dbReference type="InterPro" id="IPR042197">
    <property type="entry name" value="Apaf_helical"/>
</dbReference>
<evidence type="ECO:0000256" key="6">
    <source>
        <dbReference type="ARBA" id="ARBA00023136"/>
    </source>
</evidence>
<dbReference type="EMBL" id="OZ019903">
    <property type="protein sequence ID" value="CAK9197059.1"/>
    <property type="molecule type" value="Genomic_DNA"/>
</dbReference>
<dbReference type="Gene3D" id="3.40.50.1820">
    <property type="entry name" value="alpha/beta hydrolase"/>
    <property type="match status" value="1"/>
</dbReference>
<evidence type="ECO:0000259" key="7">
    <source>
        <dbReference type="Pfam" id="PF00931"/>
    </source>
</evidence>
<dbReference type="InterPro" id="IPR027417">
    <property type="entry name" value="P-loop_NTPase"/>
</dbReference>
<proteinExistence type="predicted"/>